<dbReference type="EMBL" id="QGLO01000004">
    <property type="protein sequence ID" value="PXY91395.1"/>
    <property type="molecule type" value="Genomic_DNA"/>
</dbReference>
<sequence>MKNITELVPQFKPVSIADDSNKQQQKEQVAEIVNKLFKQLKAACPAMFHTLNNNDESSIKRQWIIGFIENGINPAMINAGMRIARQQSNPFMPSVGQFIGWCEKGLVEEYGLPTAESLTKAVIEFGKYKGFDDFCDYDYGSDANYWLINDLHRIMQDENLGIEKLQLRAEKMIAEMAKKIMKGYVIPTPNKALPKKIEERPLSNEMQLSKLEEIKRRFGFSYAKAAS</sequence>
<evidence type="ECO:0000313" key="1">
    <source>
        <dbReference type="EMBL" id="PXY91395.1"/>
    </source>
</evidence>
<dbReference type="RefSeq" id="WP_110447366.1">
    <property type="nucleotide sequence ID" value="NZ_CP132381.1"/>
</dbReference>
<gene>
    <name evidence="1" type="ORF">DKK78_03420</name>
</gene>
<protein>
    <recommendedName>
        <fullName evidence="3">Replication protein P</fullName>
    </recommendedName>
</protein>
<keyword evidence="2" id="KW-1185">Reference proteome</keyword>
<accession>A0A2V4DN10</accession>
<dbReference type="GO" id="GO:0006270">
    <property type="term" value="P:DNA replication initiation"/>
    <property type="evidence" value="ECO:0007669"/>
    <property type="project" value="InterPro"/>
</dbReference>
<dbReference type="InterPro" id="IPR009731">
    <property type="entry name" value="P-like"/>
</dbReference>
<organism evidence="1 2">
    <name type="scientific">Gilliamella apis</name>
    <dbReference type="NCBI Taxonomy" id="1970738"/>
    <lineage>
        <taxon>Bacteria</taxon>
        <taxon>Pseudomonadati</taxon>
        <taxon>Pseudomonadota</taxon>
        <taxon>Gammaproteobacteria</taxon>
        <taxon>Orbales</taxon>
        <taxon>Orbaceae</taxon>
        <taxon>Gilliamella</taxon>
    </lineage>
</organism>
<dbReference type="AlphaFoldDB" id="A0A2V4DN10"/>
<evidence type="ECO:0000313" key="2">
    <source>
        <dbReference type="Proteomes" id="UP000247673"/>
    </source>
</evidence>
<name>A0A2V4DN10_9GAMM</name>
<dbReference type="Pfam" id="PF06992">
    <property type="entry name" value="Phage_lambda_P"/>
    <property type="match status" value="1"/>
</dbReference>
<proteinExistence type="predicted"/>
<dbReference type="OrthoDB" id="5675790at2"/>
<evidence type="ECO:0008006" key="3">
    <source>
        <dbReference type="Google" id="ProtNLM"/>
    </source>
</evidence>
<dbReference type="Proteomes" id="UP000247673">
    <property type="component" value="Unassembled WGS sequence"/>
</dbReference>
<comment type="caution">
    <text evidence="1">The sequence shown here is derived from an EMBL/GenBank/DDBJ whole genome shotgun (WGS) entry which is preliminary data.</text>
</comment>
<reference evidence="1 2" key="1">
    <citation type="submission" date="2018-05" db="EMBL/GenBank/DDBJ databases">
        <title>Reference genomes for bee gut microbiota database.</title>
        <authorList>
            <person name="Ellegaard K.M."/>
        </authorList>
    </citation>
    <scope>NUCLEOTIDE SEQUENCE [LARGE SCALE GENOMIC DNA]</scope>
    <source>
        <strain evidence="1 2">ESL0172</strain>
    </source>
</reference>